<evidence type="ECO:0000313" key="4">
    <source>
        <dbReference type="EMBL" id="CAB4969677.1"/>
    </source>
</evidence>
<dbReference type="Gene3D" id="3.30.70.100">
    <property type="match status" value="1"/>
</dbReference>
<evidence type="ECO:0000313" key="2">
    <source>
        <dbReference type="EMBL" id="CAB4730173.1"/>
    </source>
</evidence>
<dbReference type="InterPro" id="IPR007138">
    <property type="entry name" value="ABM_dom"/>
</dbReference>
<dbReference type="EMBL" id="CAFBOF010000003">
    <property type="protein sequence ID" value="CAB4969677.1"/>
    <property type="molecule type" value="Genomic_DNA"/>
</dbReference>
<dbReference type="AlphaFoldDB" id="A0A6J7R2D3"/>
<organism evidence="5">
    <name type="scientific">freshwater metagenome</name>
    <dbReference type="NCBI Taxonomy" id="449393"/>
    <lineage>
        <taxon>unclassified sequences</taxon>
        <taxon>metagenomes</taxon>
        <taxon>ecological metagenomes</taxon>
    </lineage>
</organism>
<name>A0A6J7R2D3_9ZZZZ</name>
<evidence type="ECO:0000313" key="3">
    <source>
        <dbReference type="EMBL" id="CAB4901007.1"/>
    </source>
</evidence>
<dbReference type="EMBL" id="CAFBMM010000013">
    <property type="protein sequence ID" value="CAB4901007.1"/>
    <property type="molecule type" value="Genomic_DNA"/>
</dbReference>
<dbReference type="SUPFAM" id="SSF54909">
    <property type="entry name" value="Dimeric alpha+beta barrel"/>
    <property type="match status" value="1"/>
</dbReference>
<sequence length="104" mass="11832">MSIVRINAISVPKEKAEELERRFAARAGQVESAPGFEAFELLRPTDDRDEYLVYTRWASEADFVAWTQSQSFRAGHQAQNNEGPVSSNSELWSYLVVQHQEATK</sequence>
<dbReference type="EMBL" id="CAEZYK010000081">
    <property type="protein sequence ID" value="CAB4730173.1"/>
    <property type="molecule type" value="Genomic_DNA"/>
</dbReference>
<dbReference type="PANTHER" id="PTHR34474:SF2">
    <property type="entry name" value="SIGNAL TRANSDUCTION PROTEIN TRAP"/>
    <property type="match status" value="1"/>
</dbReference>
<reference evidence="5" key="1">
    <citation type="submission" date="2020-05" db="EMBL/GenBank/DDBJ databases">
        <authorList>
            <person name="Chiriac C."/>
            <person name="Salcher M."/>
            <person name="Ghai R."/>
            <person name="Kavagutti S V."/>
        </authorList>
    </citation>
    <scope>NUCLEOTIDE SEQUENCE</scope>
</reference>
<dbReference type="InterPro" id="IPR011008">
    <property type="entry name" value="Dimeric_a/b-barrel"/>
</dbReference>
<evidence type="ECO:0000259" key="1">
    <source>
        <dbReference type="PROSITE" id="PS51725"/>
    </source>
</evidence>
<dbReference type="PANTHER" id="PTHR34474">
    <property type="entry name" value="SIGNAL TRANSDUCTION PROTEIN TRAP"/>
    <property type="match status" value="1"/>
</dbReference>
<gene>
    <name evidence="2" type="ORF">UFOPK2683_01233</name>
    <name evidence="3" type="ORF">UFOPK3605_00481</name>
    <name evidence="4" type="ORF">UFOPK3897_00302</name>
    <name evidence="5" type="ORF">UFOPK4121_00753</name>
</gene>
<protein>
    <submittedName>
        <fullName evidence="5">Unannotated protein</fullName>
    </submittedName>
</protein>
<evidence type="ECO:0000313" key="5">
    <source>
        <dbReference type="EMBL" id="CAB5022493.1"/>
    </source>
</evidence>
<proteinExistence type="predicted"/>
<accession>A0A6J7R2D3</accession>
<dbReference type="Pfam" id="PF03992">
    <property type="entry name" value="ABM"/>
    <property type="match status" value="1"/>
</dbReference>
<dbReference type="PROSITE" id="PS51725">
    <property type="entry name" value="ABM"/>
    <property type="match status" value="1"/>
</dbReference>
<feature type="domain" description="ABM" evidence="1">
    <location>
        <begin position="3"/>
        <end position="97"/>
    </location>
</feature>
<dbReference type="EMBL" id="CAFBPQ010000018">
    <property type="protein sequence ID" value="CAB5022493.1"/>
    <property type="molecule type" value="Genomic_DNA"/>
</dbReference>
<dbReference type="InterPro" id="IPR050404">
    <property type="entry name" value="Heme-degrading_MO"/>
</dbReference>